<feature type="region of interest" description="Disordered" evidence="7">
    <location>
        <begin position="1"/>
        <end position="22"/>
    </location>
</feature>
<dbReference type="InterPro" id="IPR023027">
    <property type="entry name" value="Mannitol_DH_CS"/>
</dbReference>
<dbReference type="AlphaFoldDB" id="A0A511DK93"/>
<dbReference type="SUPFAM" id="SSF51735">
    <property type="entry name" value="NAD(P)-binding Rossmann-fold domains"/>
    <property type="match status" value="1"/>
</dbReference>
<dbReference type="InterPro" id="IPR008927">
    <property type="entry name" value="6-PGluconate_DH-like_C_sf"/>
</dbReference>
<comment type="catalytic activity">
    <reaction evidence="6">
        <text>D-mannitol 1-phosphate + NAD(+) = beta-D-fructose 6-phosphate + NADH + H(+)</text>
        <dbReference type="Rhea" id="RHEA:19661"/>
        <dbReference type="ChEBI" id="CHEBI:15378"/>
        <dbReference type="ChEBI" id="CHEBI:57540"/>
        <dbReference type="ChEBI" id="CHEBI:57634"/>
        <dbReference type="ChEBI" id="CHEBI:57945"/>
        <dbReference type="ChEBI" id="CHEBI:61381"/>
        <dbReference type="EC" id="1.1.1.17"/>
    </reaction>
</comment>
<dbReference type="InterPro" id="IPR013328">
    <property type="entry name" value="6PGD_dom2"/>
</dbReference>
<dbReference type="Gene3D" id="3.40.50.720">
    <property type="entry name" value="NAD(P)-binding Rossmann-like Domain"/>
    <property type="match status" value="1"/>
</dbReference>
<dbReference type="Gene3D" id="1.10.1040.10">
    <property type="entry name" value="N-(1-d-carboxylethyl)-l-norvaline Dehydrogenase, domain 2"/>
    <property type="match status" value="1"/>
</dbReference>
<dbReference type="PROSITE" id="PS00974">
    <property type="entry name" value="MANNITOL_DHGENASE"/>
    <property type="match status" value="1"/>
</dbReference>
<evidence type="ECO:0000313" key="10">
    <source>
        <dbReference type="EMBL" id="GEL25212.1"/>
    </source>
</evidence>
<dbReference type="InterPro" id="IPR013131">
    <property type="entry name" value="Mannitol_DH_N"/>
</dbReference>
<dbReference type="PRINTS" id="PR00084">
    <property type="entry name" value="MTLDHDRGNASE"/>
</dbReference>
<dbReference type="GO" id="GO:0008926">
    <property type="term" value="F:mannitol-1-phosphate 5-dehydrogenase activity"/>
    <property type="evidence" value="ECO:0007669"/>
    <property type="project" value="UniProtKB-EC"/>
</dbReference>
<reference evidence="10 11" key="1">
    <citation type="submission" date="2019-07" db="EMBL/GenBank/DDBJ databases">
        <title>Whole genome shotgun sequence of Pseudonocardia sulfidoxydans NBRC 16205.</title>
        <authorList>
            <person name="Hosoyama A."/>
            <person name="Uohara A."/>
            <person name="Ohji S."/>
            <person name="Ichikawa N."/>
        </authorList>
    </citation>
    <scope>NUCLEOTIDE SEQUENCE [LARGE SCALE GENOMIC DNA]</scope>
    <source>
        <strain evidence="10 11">NBRC 16205</strain>
    </source>
</reference>
<evidence type="ECO:0000256" key="7">
    <source>
        <dbReference type="SAM" id="MobiDB-lite"/>
    </source>
</evidence>
<comment type="caution">
    <text evidence="10">The sequence shown here is derived from an EMBL/GenBank/DDBJ whole genome shotgun (WGS) entry which is preliminary data.</text>
</comment>
<dbReference type="EMBL" id="BJVJ01000048">
    <property type="protein sequence ID" value="GEL25212.1"/>
    <property type="molecule type" value="Genomic_DNA"/>
</dbReference>
<protein>
    <recommendedName>
        <fullName evidence="3">Mannitol-1-phosphate 5-dehydrogenase</fullName>
        <ecNumber evidence="2">1.1.1.17</ecNumber>
    </recommendedName>
</protein>
<keyword evidence="4" id="KW-0560">Oxidoreductase</keyword>
<dbReference type="InterPro" id="IPR050988">
    <property type="entry name" value="Mannitol_DH/Oxidoreductase"/>
</dbReference>
<comment type="similarity">
    <text evidence="1">Belongs to the mannitol dehydrogenase family.</text>
</comment>
<dbReference type="PANTHER" id="PTHR43362">
    <property type="entry name" value="MANNITOL DEHYDROGENASE DSF1-RELATED"/>
    <property type="match status" value="1"/>
</dbReference>
<organism evidence="10 11">
    <name type="scientific">Pseudonocardia sulfidoxydans NBRC 16205</name>
    <dbReference type="NCBI Taxonomy" id="1223511"/>
    <lineage>
        <taxon>Bacteria</taxon>
        <taxon>Bacillati</taxon>
        <taxon>Actinomycetota</taxon>
        <taxon>Actinomycetes</taxon>
        <taxon>Pseudonocardiales</taxon>
        <taxon>Pseudonocardiaceae</taxon>
        <taxon>Pseudonocardia</taxon>
    </lineage>
</organism>
<evidence type="ECO:0000256" key="6">
    <source>
        <dbReference type="ARBA" id="ARBA00048615"/>
    </source>
</evidence>
<evidence type="ECO:0000256" key="5">
    <source>
        <dbReference type="ARBA" id="ARBA00023027"/>
    </source>
</evidence>
<dbReference type="GO" id="GO:0019594">
    <property type="term" value="P:mannitol metabolic process"/>
    <property type="evidence" value="ECO:0007669"/>
    <property type="project" value="InterPro"/>
</dbReference>
<keyword evidence="5" id="KW-0520">NAD</keyword>
<dbReference type="EC" id="1.1.1.17" evidence="2"/>
<feature type="domain" description="Mannitol dehydrogenase N-terminal" evidence="8">
    <location>
        <begin position="28"/>
        <end position="276"/>
    </location>
</feature>
<dbReference type="Pfam" id="PF01232">
    <property type="entry name" value="Mannitol_dh"/>
    <property type="match status" value="1"/>
</dbReference>
<dbReference type="Proteomes" id="UP000321685">
    <property type="component" value="Unassembled WGS sequence"/>
</dbReference>
<evidence type="ECO:0000259" key="9">
    <source>
        <dbReference type="Pfam" id="PF08125"/>
    </source>
</evidence>
<dbReference type="InterPro" id="IPR036291">
    <property type="entry name" value="NAD(P)-bd_dom_sf"/>
</dbReference>
<feature type="domain" description="Mannitol dehydrogenase C-terminal" evidence="9">
    <location>
        <begin position="285"/>
        <end position="427"/>
    </location>
</feature>
<proteinExistence type="inferred from homology"/>
<dbReference type="SUPFAM" id="SSF48179">
    <property type="entry name" value="6-phosphogluconate dehydrogenase C-terminal domain-like"/>
    <property type="match status" value="1"/>
</dbReference>
<evidence type="ECO:0000256" key="1">
    <source>
        <dbReference type="ARBA" id="ARBA00006541"/>
    </source>
</evidence>
<gene>
    <name evidence="10" type="ORF">PSU4_41660</name>
</gene>
<dbReference type="InterPro" id="IPR000669">
    <property type="entry name" value="Mannitol_DH"/>
</dbReference>
<evidence type="ECO:0000313" key="11">
    <source>
        <dbReference type="Proteomes" id="UP000321685"/>
    </source>
</evidence>
<keyword evidence="11" id="KW-1185">Reference proteome</keyword>
<evidence type="ECO:0000256" key="4">
    <source>
        <dbReference type="ARBA" id="ARBA00023002"/>
    </source>
</evidence>
<accession>A0A511DK93</accession>
<name>A0A511DK93_9PSEU</name>
<dbReference type="Pfam" id="PF08125">
    <property type="entry name" value="Mannitol_dh_C"/>
    <property type="match status" value="1"/>
</dbReference>
<evidence type="ECO:0000256" key="2">
    <source>
        <dbReference type="ARBA" id="ARBA00012939"/>
    </source>
</evidence>
<sequence length="466" mass="49462">MTVHASPTPARSRALDRATDGRPAPPVRIVHLGVGNFFRAHQAWYTEHAPDASGWGIAAFTGRSPGAAVGLERQAGLYTLLVLGADRAEAEVVSSLSAVHAADDLDALRRYLASDEVAVVTSTVTEAGYRRDDAGGLDAGADDVRADIAALAADPAGGRVTTTPGRLVAGLLARRAAAVGPLALVPCDNLPDNGAALRRVVTDLARLVDPGLVAWIDEHVSFVTTTVDRITPRPTDADRAEVARLTGVDDPQAVVTEPFAEWVLAGDFPAGRPAWDVAGARFVEDVRPFETRKLWLLNGGHSVLAYAGSIRGHLTVAEAIADPLVRDWVEEWWEAAGRHLTLPAVEVAAYRQALLDRFANPRIRHLLAQIAADGSQKVPIRAVPVLLAERAAGRLPLGATRFVAAWIAHLRGHGAPVTDVRAAEIRTLADGPADAAAAEVLTWLGVDDLEVTAMVEQQLRELEQGN</sequence>
<evidence type="ECO:0000256" key="3">
    <source>
        <dbReference type="ARBA" id="ARBA00016219"/>
    </source>
</evidence>
<evidence type="ECO:0000259" key="8">
    <source>
        <dbReference type="Pfam" id="PF01232"/>
    </source>
</evidence>
<dbReference type="InterPro" id="IPR013118">
    <property type="entry name" value="Mannitol_DH_C"/>
</dbReference>
<dbReference type="PANTHER" id="PTHR43362:SF1">
    <property type="entry name" value="MANNITOL DEHYDROGENASE 2-RELATED"/>
    <property type="match status" value="1"/>
</dbReference>